<reference evidence="1" key="2">
    <citation type="submission" date="2023-03" db="EMBL/GenBank/DDBJ databases">
        <authorList>
            <person name="Zhang Z."/>
        </authorList>
    </citation>
    <scope>NUCLEOTIDE SEQUENCE</scope>
    <source>
        <strain evidence="1">DSA</strain>
    </source>
</reference>
<proteinExistence type="predicted"/>
<gene>
    <name evidence="1" type="ORF">P6N53_07925</name>
</gene>
<dbReference type="Proteomes" id="UP001172911">
    <property type="component" value="Unassembled WGS sequence"/>
</dbReference>
<dbReference type="RefSeq" id="WP_304542287.1">
    <property type="nucleotide sequence ID" value="NZ_JARPTC010000010.1"/>
</dbReference>
<dbReference type="EMBL" id="JARPTC010000010">
    <property type="protein sequence ID" value="MDO7787143.1"/>
    <property type="molecule type" value="Genomic_DNA"/>
</dbReference>
<reference evidence="1" key="1">
    <citation type="journal article" date="2023" name="J. Hazard. Mater.">
        <title>Anaerobic biodegradation of pyrene and benzo[a]pyrene by a new sulfate-reducing Desulforamulus aquiferis strain DSA.</title>
        <authorList>
            <person name="Zhang Z."/>
            <person name="Sun J."/>
            <person name="Gong X."/>
            <person name="Wang C."/>
            <person name="Wang H."/>
        </authorList>
    </citation>
    <scope>NUCLEOTIDE SEQUENCE</scope>
    <source>
        <strain evidence="1">DSA</strain>
    </source>
</reference>
<accession>A0AAW7ZCI3</accession>
<dbReference type="AlphaFoldDB" id="A0AAW7ZCI3"/>
<protein>
    <submittedName>
        <fullName evidence="1">Uncharacterized protein</fullName>
    </submittedName>
</protein>
<name>A0AAW7ZCI3_9FIRM</name>
<sequence length="64" mass="7516">MTGEVIQLHTWEVCEYPWGTAVKEKRTGKWHKVFLKPDGQEIDVENLEVILHDNGIEFIMSEFI</sequence>
<evidence type="ECO:0000313" key="1">
    <source>
        <dbReference type="EMBL" id="MDO7787143.1"/>
    </source>
</evidence>
<evidence type="ECO:0000313" key="2">
    <source>
        <dbReference type="Proteomes" id="UP001172911"/>
    </source>
</evidence>
<keyword evidence="2" id="KW-1185">Reference proteome</keyword>
<comment type="caution">
    <text evidence="1">The sequence shown here is derived from an EMBL/GenBank/DDBJ whole genome shotgun (WGS) entry which is preliminary data.</text>
</comment>
<organism evidence="1 2">
    <name type="scientific">Desulforamulus aquiferis</name>
    <dbReference type="NCBI Taxonomy" id="1397668"/>
    <lineage>
        <taxon>Bacteria</taxon>
        <taxon>Bacillati</taxon>
        <taxon>Bacillota</taxon>
        <taxon>Clostridia</taxon>
        <taxon>Eubacteriales</taxon>
        <taxon>Peptococcaceae</taxon>
        <taxon>Desulforamulus</taxon>
    </lineage>
</organism>